<keyword evidence="3" id="KW-0813">Transport</keyword>
<name>A0ABT1HCG3_9NOCA</name>
<dbReference type="SUPFAM" id="SSF53807">
    <property type="entry name" value="Helical backbone' metal receptor"/>
    <property type="match status" value="1"/>
</dbReference>
<dbReference type="Proteomes" id="UP001206895">
    <property type="component" value="Unassembled WGS sequence"/>
</dbReference>
<comment type="caution">
    <text evidence="7">The sequence shown here is derived from an EMBL/GenBank/DDBJ whole genome shotgun (WGS) entry which is preliminary data.</text>
</comment>
<evidence type="ECO:0000313" key="8">
    <source>
        <dbReference type="Proteomes" id="UP001206895"/>
    </source>
</evidence>
<feature type="compositionally biased region" description="Basic and acidic residues" evidence="5">
    <location>
        <begin position="1"/>
        <end position="21"/>
    </location>
</feature>
<reference evidence="7 8" key="1">
    <citation type="submission" date="2022-06" db="EMBL/GenBank/DDBJ databases">
        <title>Genomic Encyclopedia of Archaeal and Bacterial Type Strains, Phase II (KMG-II): from individual species to whole genera.</title>
        <authorList>
            <person name="Goeker M."/>
        </authorList>
    </citation>
    <scope>NUCLEOTIDE SEQUENCE [LARGE SCALE GENOMIC DNA]</scope>
    <source>
        <strain evidence="7 8">DSM 44693</strain>
    </source>
</reference>
<dbReference type="InterPro" id="IPR002491">
    <property type="entry name" value="ABC_transptr_periplasmic_BD"/>
</dbReference>
<dbReference type="InterPro" id="IPR051313">
    <property type="entry name" value="Bact_iron-sidero_bind"/>
</dbReference>
<gene>
    <name evidence="7" type="ORF">LX13_001168</name>
</gene>
<protein>
    <submittedName>
        <fullName evidence="7">Iron complex transport system substrate-binding protein</fullName>
    </submittedName>
</protein>
<dbReference type="RefSeq" id="WP_253660344.1">
    <property type="nucleotide sequence ID" value="NZ_BAAAJQ010000001.1"/>
</dbReference>
<dbReference type="EMBL" id="JAMTCJ010000001">
    <property type="protein sequence ID" value="MCP2175361.1"/>
    <property type="molecule type" value="Genomic_DNA"/>
</dbReference>
<comment type="similarity">
    <text evidence="2">Belongs to the bacterial solute-binding protein 8 family.</text>
</comment>
<dbReference type="PROSITE" id="PS50983">
    <property type="entry name" value="FE_B12_PBP"/>
    <property type="match status" value="1"/>
</dbReference>
<keyword evidence="4" id="KW-0732">Signal</keyword>
<feature type="domain" description="Fe/B12 periplasmic-binding" evidence="6">
    <location>
        <begin position="101"/>
        <end position="369"/>
    </location>
</feature>
<sequence>MNRRSADDERHGGEELSESSKRPPSTSVNLPTVIASAGVAAVGGRSAGTPRLIAAAVVALFVLGLAACSSPDEGDDASGSVAPVTVNTSAGSVTIDRVPERIAAIGDQWTDAVLSFGVTPTAYGTTTEQQIGRQSPWTEGKLGDAKKISLTGDRVSQIAAAKPDLILLPGFGVESAEIDKLKQIAPTIPSITGQQIDPWQDQVQLLGAVLREPDKATEIVDGVQSRIDTIKQDNPGLAGKTFAFAFMFSADQIQVLGDPKDGATSLFADLGLTVPQRLQDIATQQKLPRFPISTENVPQLESDLLVIAAGTPQLETQLTTLPGYAQLTAVRANAVAQMDLTSITALNLPSPLSIPYVLDQLTPAVQAAGRS</sequence>
<evidence type="ECO:0000259" key="6">
    <source>
        <dbReference type="PROSITE" id="PS50983"/>
    </source>
</evidence>
<dbReference type="Pfam" id="PF01497">
    <property type="entry name" value="Peripla_BP_2"/>
    <property type="match status" value="1"/>
</dbReference>
<evidence type="ECO:0000256" key="3">
    <source>
        <dbReference type="ARBA" id="ARBA00022448"/>
    </source>
</evidence>
<evidence type="ECO:0000256" key="4">
    <source>
        <dbReference type="ARBA" id="ARBA00022729"/>
    </source>
</evidence>
<evidence type="ECO:0000313" key="7">
    <source>
        <dbReference type="EMBL" id="MCP2175361.1"/>
    </source>
</evidence>
<comment type="subcellular location">
    <subcellularLocation>
        <location evidence="1">Cell envelope</location>
    </subcellularLocation>
</comment>
<dbReference type="PANTHER" id="PTHR30532:SF24">
    <property type="entry name" value="FERRIC ENTEROBACTIN-BINDING PERIPLASMIC PROTEIN FEPB"/>
    <property type="match status" value="1"/>
</dbReference>
<proteinExistence type="inferred from homology"/>
<accession>A0ABT1HCG3</accession>
<organism evidence="7 8">
    <name type="scientific">Williamsia maris</name>
    <dbReference type="NCBI Taxonomy" id="72806"/>
    <lineage>
        <taxon>Bacteria</taxon>
        <taxon>Bacillati</taxon>
        <taxon>Actinomycetota</taxon>
        <taxon>Actinomycetes</taxon>
        <taxon>Mycobacteriales</taxon>
        <taxon>Nocardiaceae</taxon>
        <taxon>Williamsia</taxon>
    </lineage>
</organism>
<keyword evidence="8" id="KW-1185">Reference proteome</keyword>
<dbReference type="Gene3D" id="3.40.50.1980">
    <property type="entry name" value="Nitrogenase molybdenum iron protein domain"/>
    <property type="match status" value="2"/>
</dbReference>
<evidence type="ECO:0000256" key="1">
    <source>
        <dbReference type="ARBA" id="ARBA00004196"/>
    </source>
</evidence>
<evidence type="ECO:0000256" key="5">
    <source>
        <dbReference type="SAM" id="MobiDB-lite"/>
    </source>
</evidence>
<feature type="region of interest" description="Disordered" evidence="5">
    <location>
        <begin position="1"/>
        <end position="29"/>
    </location>
</feature>
<dbReference type="PANTHER" id="PTHR30532">
    <property type="entry name" value="IRON III DICITRATE-BINDING PERIPLASMIC PROTEIN"/>
    <property type="match status" value="1"/>
</dbReference>
<evidence type="ECO:0000256" key="2">
    <source>
        <dbReference type="ARBA" id="ARBA00008814"/>
    </source>
</evidence>